<dbReference type="RefSeq" id="XP_066613887.1">
    <property type="nucleotide sequence ID" value="XM_066758485.1"/>
</dbReference>
<dbReference type="EMBL" id="ATAM02000006">
    <property type="protein sequence ID" value="KAL0247926.1"/>
    <property type="molecule type" value="Genomic_DNA"/>
</dbReference>
<gene>
    <name evidence="2" type="ORF">I308_104004</name>
</gene>
<evidence type="ECO:0000313" key="2">
    <source>
        <dbReference type="EMBL" id="KAL0247926.1"/>
    </source>
</evidence>
<organism evidence="2 3">
    <name type="scientific">Cryptococcus tetragattii IND107</name>
    <dbReference type="NCBI Taxonomy" id="1296105"/>
    <lineage>
        <taxon>Eukaryota</taxon>
        <taxon>Fungi</taxon>
        <taxon>Dikarya</taxon>
        <taxon>Basidiomycota</taxon>
        <taxon>Agaricomycotina</taxon>
        <taxon>Tremellomycetes</taxon>
        <taxon>Tremellales</taxon>
        <taxon>Cryptococcaceae</taxon>
        <taxon>Cryptococcus</taxon>
        <taxon>Cryptococcus gattii species complex</taxon>
    </lineage>
</organism>
<reference evidence="3" key="1">
    <citation type="submission" date="2015-01" db="EMBL/GenBank/DDBJ databases">
        <title>The Genome Sequence of Cryptococcus gattii MMRL2647.</title>
        <authorList>
            <consortium name="The Broad Institute Genomics Platform"/>
            <person name="Cuomo C."/>
            <person name="Litvintseva A."/>
            <person name="Chen Y."/>
            <person name="Heitman J."/>
            <person name="Sun S."/>
            <person name="Springer D."/>
            <person name="Dromer F."/>
            <person name="Young S."/>
            <person name="Zeng Q."/>
            <person name="Gargeya S."/>
            <person name="Abouelleil A."/>
            <person name="Alvarado L."/>
            <person name="Chapman S.B."/>
            <person name="Gainer-Dewar J."/>
            <person name="Goldberg J."/>
            <person name="Griggs A."/>
            <person name="Gujja S."/>
            <person name="Hansen M."/>
            <person name="Howarth C."/>
            <person name="Imamovic A."/>
            <person name="Larimer J."/>
            <person name="Murphy C."/>
            <person name="Naylor J."/>
            <person name="Pearson M."/>
            <person name="Priest M."/>
            <person name="Roberts A."/>
            <person name="Saif S."/>
            <person name="Shea T."/>
            <person name="Sykes S."/>
            <person name="Wortman J."/>
            <person name="Nusbaum C."/>
            <person name="Birren B."/>
        </authorList>
    </citation>
    <scope>NUCLEOTIDE SEQUENCE [LARGE SCALE GENOMIC DNA]</scope>
    <source>
        <strain evidence="3">IND107</strain>
    </source>
</reference>
<feature type="compositionally biased region" description="Basic and acidic residues" evidence="1">
    <location>
        <begin position="197"/>
        <end position="210"/>
    </location>
</feature>
<name>A0ABR3BRY5_9TREE</name>
<proteinExistence type="predicted"/>
<feature type="region of interest" description="Disordered" evidence="1">
    <location>
        <begin position="195"/>
        <end position="221"/>
    </location>
</feature>
<protein>
    <submittedName>
        <fullName evidence="2">Uncharacterized protein</fullName>
    </submittedName>
</protein>
<evidence type="ECO:0000256" key="1">
    <source>
        <dbReference type="SAM" id="MobiDB-lite"/>
    </source>
</evidence>
<dbReference type="Proteomes" id="UP000054399">
    <property type="component" value="Unassembled WGS sequence"/>
</dbReference>
<dbReference type="GeneID" id="91990860"/>
<comment type="caution">
    <text evidence="2">The sequence shown here is derived from an EMBL/GenBank/DDBJ whole genome shotgun (WGS) entry which is preliminary data.</text>
</comment>
<sequence>MSPGTPTPHGRDTVEDEILVEACSTRCGHRLPSTIPHTPTCINGHSCRQPVSIMELNPVLRKVTPEADTMSGDPLANHPFPNFPLGCPKVLGKQPPGPLPHWSTSPAPKQRMHHSWTSASSKCFTIRSTDAPCAFHILLANVASRARPFPTEGAPNSVGTTAGNLCRFVDGPDGAEAEEGAFSSSGLDRLAMALPRKGREADSDGKHGTEPGRLLAEPKVI</sequence>
<keyword evidence="3" id="KW-1185">Reference proteome</keyword>
<accession>A0ABR3BRY5</accession>
<evidence type="ECO:0000313" key="3">
    <source>
        <dbReference type="Proteomes" id="UP000054399"/>
    </source>
</evidence>
<reference evidence="2 3" key="2">
    <citation type="submission" date="2024-01" db="EMBL/GenBank/DDBJ databases">
        <title>Comparative genomics of Cryptococcus and Kwoniella reveals pathogenesis evolution and contrasting modes of karyotype evolution via chromosome fusion or intercentromeric recombination.</title>
        <authorList>
            <person name="Coelho M.A."/>
            <person name="David-Palma M."/>
            <person name="Shea T."/>
            <person name="Bowers K."/>
            <person name="Mcginley-Smith S."/>
            <person name="Mohammad A.W."/>
            <person name="Gnirke A."/>
            <person name="Yurkov A.M."/>
            <person name="Nowrousian M."/>
            <person name="Sun S."/>
            <person name="Cuomo C.A."/>
            <person name="Heitman J."/>
        </authorList>
    </citation>
    <scope>NUCLEOTIDE SEQUENCE [LARGE SCALE GENOMIC DNA]</scope>
    <source>
        <strain evidence="2 3">IND107</strain>
    </source>
</reference>